<name>F0WAD5_9STRA</name>
<feature type="coiled-coil region" evidence="1">
    <location>
        <begin position="193"/>
        <end position="227"/>
    </location>
</feature>
<reference evidence="3" key="2">
    <citation type="submission" date="2011-02" db="EMBL/GenBank/DDBJ databases">
        <authorList>
            <person name="MacLean D."/>
        </authorList>
    </citation>
    <scope>NUCLEOTIDE SEQUENCE</scope>
</reference>
<dbReference type="AlphaFoldDB" id="F0WAD5"/>
<evidence type="ECO:0000256" key="1">
    <source>
        <dbReference type="SAM" id="Coils"/>
    </source>
</evidence>
<protein>
    <submittedName>
        <fullName evidence="3">AlNc14C45G3665 protein</fullName>
    </submittedName>
</protein>
<proteinExistence type="predicted"/>
<organism evidence="3">
    <name type="scientific">Albugo laibachii Nc14</name>
    <dbReference type="NCBI Taxonomy" id="890382"/>
    <lineage>
        <taxon>Eukaryota</taxon>
        <taxon>Sar</taxon>
        <taxon>Stramenopiles</taxon>
        <taxon>Oomycota</taxon>
        <taxon>Peronosporomycetes</taxon>
        <taxon>Albuginales</taxon>
        <taxon>Albuginaceae</taxon>
        <taxon>Albugo</taxon>
    </lineage>
</organism>
<dbReference type="EMBL" id="FR824090">
    <property type="protein sequence ID" value="CCA18106.1"/>
    <property type="molecule type" value="Genomic_DNA"/>
</dbReference>
<feature type="coiled-coil region" evidence="1">
    <location>
        <begin position="74"/>
        <end position="143"/>
    </location>
</feature>
<keyword evidence="1" id="KW-0175">Coiled coil</keyword>
<feature type="compositionally biased region" description="Basic and acidic residues" evidence="2">
    <location>
        <begin position="43"/>
        <end position="54"/>
    </location>
</feature>
<feature type="region of interest" description="Disordered" evidence="2">
    <location>
        <begin position="35"/>
        <end position="54"/>
    </location>
</feature>
<sequence length="377" mass="44541">MPKLNHPDLCMGTDASEGYGKYTLRESDWDYDVNDPSENLSSLEERQNFTSPHEEGISKYRIARTKADSIVHENRELRHQIQLLTGNLSRTTEELGRRMQVIAETLTAQQQAQTEILNARRLITEGENRVEAHEKEKVQLQKLLLHQQSVNDQERHCLELTQQKLQELQLAERDRKRKLKKRDRKDGKIARCIVQMREENHRLQFENNQLEKQIVSLKLDKDEIRGAHDREKESLFCQIELLKLDCKEKAADKFIVKEEGSQTLPERISDDDNNFKRDEKETQTEGIYKTHQELMSQLLHQEKIKEVFRRRESCIFNILHRMRLQSMRLTASHETCLRRLKQKLRGKDQELKILWEKYLGILHSSRNDAAAFVVNQA</sequence>
<dbReference type="HOGENOM" id="CLU_734496_0_0_1"/>
<evidence type="ECO:0000313" key="3">
    <source>
        <dbReference type="EMBL" id="CCA18106.1"/>
    </source>
</evidence>
<gene>
    <name evidence="3" type="primary">AlNc14C45G3665</name>
    <name evidence="3" type="ORF">ALNC14_042490</name>
</gene>
<reference evidence="3" key="1">
    <citation type="journal article" date="2011" name="PLoS Biol.">
        <title>Gene gain and loss during evolution of obligate parasitism in the white rust pathogen of Arabidopsis thaliana.</title>
        <authorList>
            <person name="Kemen E."/>
            <person name="Gardiner A."/>
            <person name="Schultz-Larsen T."/>
            <person name="Kemen A.C."/>
            <person name="Balmuth A.L."/>
            <person name="Robert-Seilaniantz A."/>
            <person name="Bailey K."/>
            <person name="Holub E."/>
            <person name="Studholme D.J."/>
            <person name="Maclean D."/>
            <person name="Jones J.D."/>
        </authorList>
    </citation>
    <scope>NUCLEOTIDE SEQUENCE</scope>
</reference>
<accession>F0WAD5</accession>
<evidence type="ECO:0000256" key="2">
    <source>
        <dbReference type="SAM" id="MobiDB-lite"/>
    </source>
</evidence>